<name>A0A1J5TMA2_9ZZZZ</name>
<evidence type="ECO:0000256" key="1">
    <source>
        <dbReference type="ARBA" id="ARBA00011063"/>
    </source>
</evidence>
<dbReference type="EC" id="3.1.3.48" evidence="2"/>
<dbReference type="AlphaFoldDB" id="A0A1J5TMA2"/>
<dbReference type="PANTHER" id="PTHR11717">
    <property type="entry name" value="LOW MOLECULAR WEIGHT PROTEIN TYROSINE PHOSPHATASE"/>
    <property type="match status" value="1"/>
</dbReference>
<protein>
    <recommendedName>
        <fullName evidence="2">protein-tyrosine-phosphatase</fullName>
        <ecNumber evidence="2">3.1.3.48</ecNumber>
    </recommendedName>
</protein>
<sequence length="162" mass="18412">MTVKVLFVCMGNICRSPTAEAVFRHYVEQEGLAGHIHIDSAGTHDYHIGEAPDERTQRAARQRGYDMSMLRGRQVEAGDFRRFDYVLAMDEANLDILKRLRPQDAQGHLGLFLEFARRHGEREVPDPYFGGADGFEHVLDLVEDAAHGLLLHVRQRDLQTLS</sequence>
<reference evidence="6" key="1">
    <citation type="submission" date="2016-10" db="EMBL/GenBank/DDBJ databases">
        <title>Sequence of Gallionella enrichment culture.</title>
        <authorList>
            <person name="Poehlein A."/>
            <person name="Muehling M."/>
            <person name="Daniel R."/>
        </authorList>
    </citation>
    <scope>NUCLEOTIDE SEQUENCE</scope>
</reference>
<keyword evidence="4" id="KW-0904">Protein phosphatase</keyword>
<dbReference type="PRINTS" id="PR00719">
    <property type="entry name" value="LMWPTPASE"/>
</dbReference>
<dbReference type="InterPro" id="IPR050438">
    <property type="entry name" value="LMW_PTPase"/>
</dbReference>
<evidence type="ECO:0000256" key="2">
    <source>
        <dbReference type="ARBA" id="ARBA00013064"/>
    </source>
</evidence>
<comment type="similarity">
    <text evidence="1">Belongs to the low molecular weight phosphotyrosine protein phosphatase family.</text>
</comment>
<keyword evidence="3 6" id="KW-0378">Hydrolase</keyword>
<comment type="caution">
    <text evidence="6">The sequence shown here is derived from an EMBL/GenBank/DDBJ whole genome shotgun (WGS) entry which is preliminary data.</text>
</comment>
<evidence type="ECO:0000256" key="4">
    <source>
        <dbReference type="ARBA" id="ARBA00022912"/>
    </source>
</evidence>
<dbReference type="Pfam" id="PF01451">
    <property type="entry name" value="LMWPc"/>
    <property type="match status" value="1"/>
</dbReference>
<evidence type="ECO:0000313" key="6">
    <source>
        <dbReference type="EMBL" id="OIR17328.1"/>
    </source>
</evidence>
<dbReference type="PANTHER" id="PTHR11717:SF7">
    <property type="entry name" value="LOW MOLECULAR WEIGHT PHOSPHOTYROSINE PROTEIN PHOSPHATASE"/>
    <property type="match status" value="1"/>
</dbReference>
<dbReference type="GO" id="GO:0004725">
    <property type="term" value="F:protein tyrosine phosphatase activity"/>
    <property type="evidence" value="ECO:0007669"/>
    <property type="project" value="UniProtKB-EC"/>
</dbReference>
<dbReference type="CDD" id="cd16343">
    <property type="entry name" value="LMWPTP"/>
    <property type="match status" value="1"/>
</dbReference>
<dbReference type="InterPro" id="IPR023485">
    <property type="entry name" value="Ptyr_pPase"/>
</dbReference>
<organism evidence="6">
    <name type="scientific">mine drainage metagenome</name>
    <dbReference type="NCBI Taxonomy" id="410659"/>
    <lineage>
        <taxon>unclassified sequences</taxon>
        <taxon>metagenomes</taxon>
        <taxon>ecological metagenomes</taxon>
    </lineage>
</organism>
<dbReference type="InterPro" id="IPR017867">
    <property type="entry name" value="Tyr_phospatase_low_mol_wt"/>
</dbReference>
<dbReference type="SMART" id="SM00226">
    <property type="entry name" value="LMWPc"/>
    <property type="match status" value="1"/>
</dbReference>
<evidence type="ECO:0000259" key="5">
    <source>
        <dbReference type="SMART" id="SM00226"/>
    </source>
</evidence>
<dbReference type="Gene3D" id="3.40.50.2300">
    <property type="match status" value="1"/>
</dbReference>
<accession>A0A1J5TMA2</accession>
<dbReference type="InterPro" id="IPR036196">
    <property type="entry name" value="Ptyr_pPase_sf"/>
</dbReference>
<dbReference type="EMBL" id="MLJW01000005">
    <property type="protein sequence ID" value="OIR17328.1"/>
    <property type="molecule type" value="Genomic_DNA"/>
</dbReference>
<gene>
    <name evidence="6" type="primary">yfkJ_1</name>
    <name evidence="6" type="ORF">GALL_23530</name>
</gene>
<feature type="domain" description="Phosphotyrosine protein phosphatase I" evidence="5">
    <location>
        <begin position="3"/>
        <end position="152"/>
    </location>
</feature>
<evidence type="ECO:0000256" key="3">
    <source>
        <dbReference type="ARBA" id="ARBA00022801"/>
    </source>
</evidence>
<proteinExistence type="inferred from homology"/>
<dbReference type="SUPFAM" id="SSF52788">
    <property type="entry name" value="Phosphotyrosine protein phosphatases I"/>
    <property type="match status" value="1"/>
</dbReference>
<dbReference type="FunFam" id="3.40.50.2300:FF:000113">
    <property type="entry name" value="Low molecular weight protein-tyrosine-phosphatase"/>
    <property type="match status" value="1"/>
</dbReference>